<dbReference type="EMBL" id="CCBB010000001">
    <property type="protein sequence ID" value="CDO05832.1"/>
    <property type="molecule type" value="Genomic_DNA"/>
</dbReference>
<evidence type="ECO:0000256" key="1">
    <source>
        <dbReference type="SAM" id="Phobius"/>
    </source>
</evidence>
<comment type="caution">
    <text evidence="2">The sequence shown here is derived from an EMBL/GenBank/DDBJ whole genome shotgun (WGS) entry which is preliminary data.</text>
</comment>
<keyword evidence="1" id="KW-0812">Transmembrane</keyword>
<reference evidence="2" key="2">
    <citation type="submission" date="2014-03" db="EMBL/GenBank/DDBJ databases">
        <authorList>
            <person name="Urmite Genomes"/>
        </authorList>
    </citation>
    <scope>NUCLEOTIDE SEQUENCE</scope>
    <source>
        <strain evidence="2">DSM 44829</strain>
    </source>
</reference>
<sequence length="105" mass="11643">MASYKDPTDHFRTTLPHTGEHFIDVYSWPGYCSILLGVMSLVAGVAAAAYQRTQWIATAGIVGVLAIAGGAAWLVIEHRRILRIESLWHREHATSFPHARSFPNT</sequence>
<feature type="transmembrane region" description="Helical" evidence="1">
    <location>
        <begin position="55"/>
        <end position="76"/>
    </location>
</feature>
<dbReference type="STRING" id="258533.BN977_00608"/>
<reference evidence="2" key="1">
    <citation type="submission" date="2014-03" db="EMBL/GenBank/DDBJ databases">
        <title>Draft Genome Sequence of Mycobacterium cosmeticum DSM 44829.</title>
        <authorList>
            <person name="Croce O."/>
            <person name="Robert C."/>
            <person name="Raoult D."/>
            <person name="Drancourt M."/>
        </authorList>
    </citation>
    <scope>NUCLEOTIDE SEQUENCE [LARGE SCALE GENOMIC DNA]</scope>
    <source>
        <strain evidence="2">DSM 44829</strain>
    </source>
</reference>
<dbReference type="Proteomes" id="UP000028870">
    <property type="component" value="Unassembled WGS sequence"/>
</dbReference>
<keyword evidence="3" id="KW-1185">Reference proteome</keyword>
<accession>W9ASE4</accession>
<dbReference type="eggNOG" id="ENOG5031TPA">
    <property type="taxonomic scope" value="Bacteria"/>
</dbReference>
<dbReference type="NCBIfam" id="NF041247">
    <property type="entry name" value="UsfY"/>
    <property type="match status" value="1"/>
</dbReference>
<evidence type="ECO:0000313" key="3">
    <source>
        <dbReference type="Proteomes" id="UP000028870"/>
    </source>
</evidence>
<name>W9ASE4_MYCCO</name>
<protein>
    <submittedName>
        <fullName evidence="2">UsfY protein</fullName>
    </submittedName>
</protein>
<keyword evidence="1" id="KW-0472">Membrane</keyword>
<organism evidence="2 3">
    <name type="scientific">Mycolicibacterium cosmeticum</name>
    <dbReference type="NCBI Taxonomy" id="258533"/>
    <lineage>
        <taxon>Bacteria</taxon>
        <taxon>Bacillati</taxon>
        <taxon>Actinomycetota</taxon>
        <taxon>Actinomycetes</taxon>
        <taxon>Mycobacteriales</taxon>
        <taxon>Mycobacteriaceae</taxon>
        <taxon>Mycolicibacterium</taxon>
    </lineage>
</organism>
<proteinExistence type="predicted"/>
<dbReference type="InterPro" id="IPR049606">
    <property type="entry name" value="UsfY-like"/>
</dbReference>
<dbReference type="OrthoDB" id="4741344at2"/>
<keyword evidence="1" id="KW-1133">Transmembrane helix</keyword>
<dbReference type="AlphaFoldDB" id="W9ASE4"/>
<feature type="transmembrane region" description="Helical" evidence="1">
    <location>
        <begin position="28"/>
        <end position="49"/>
    </location>
</feature>
<evidence type="ECO:0000313" key="2">
    <source>
        <dbReference type="EMBL" id="CDO05832.1"/>
    </source>
</evidence>
<dbReference type="RefSeq" id="WP_024452660.1">
    <property type="nucleotide sequence ID" value="NZ_CCBB010000001.1"/>
</dbReference>
<gene>
    <name evidence="2" type="ORF">BN977_00608</name>
</gene>